<protein>
    <submittedName>
        <fullName evidence="2">Uncharacterized protein</fullName>
    </submittedName>
</protein>
<evidence type="ECO:0000313" key="3">
    <source>
        <dbReference type="Proteomes" id="UP001528850"/>
    </source>
</evidence>
<feature type="non-terminal residue" evidence="2">
    <location>
        <position position="1"/>
    </location>
</feature>
<dbReference type="Proteomes" id="UP001528850">
    <property type="component" value="Unassembled WGS sequence"/>
</dbReference>
<gene>
    <name evidence="2" type="ORF">P3W24_18505</name>
</gene>
<keyword evidence="3" id="KW-1185">Reference proteome</keyword>
<comment type="caution">
    <text evidence="2">The sequence shown here is derived from an EMBL/GenBank/DDBJ whole genome shotgun (WGS) entry which is preliminary data.</text>
</comment>
<organism evidence="2 3">
    <name type="scientific">Luteibacter sahnii</name>
    <dbReference type="NCBI Taxonomy" id="3021977"/>
    <lineage>
        <taxon>Bacteria</taxon>
        <taxon>Pseudomonadati</taxon>
        <taxon>Pseudomonadota</taxon>
        <taxon>Gammaproteobacteria</taxon>
        <taxon>Lysobacterales</taxon>
        <taxon>Rhodanobacteraceae</taxon>
        <taxon>Luteibacter</taxon>
    </lineage>
</organism>
<evidence type="ECO:0000256" key="1">
    <source>
        <dbReference type="SAM" id="MobiDB-lite"/>
    </source>
</evidence>
<accession>A0ABT6BFU5</accession>
<feature type="region of interest" description="Disordered" evidence="1">
    <location>
        <begin position="222"/>
        <end position="248"/>
    </location>
</feature>
<evidence type="ECO:0000313" key="2">
    <source>
        <dbReference type="EMBL" id="MDF4026966.1"/>
    </source>
</evidence>
<proteinExistence type="predicted"/>
<reference evidence="2 3" key="1">
    <citation type="journal article" date="2024" name="Curr. Microbiol.">
        <title>Luteibacter sahnii sp. nov., A Novel Yellow-Colored Xanthomonadin Pigment Producing Probiotic Bacterium from Healthy Rice Seed Microbiome.</title>
        <authorList>
            <person name="Jaiswal G."/>
            <person name="Rana R."/>
            <person name="Nayak P.K."/>
            <person name="Chouhan R."/>
            <person name="Gandhi S.G."/>
            <person name="Patel H.K."/>
            <person name="Patil P.B."/>
        </authorList>
    </citation>
    <scope>NUCLEOTIDE SEQUENCE [LARGE SCALE GENOMIC DNA]</scope>
    <source>
        <strain evidence="2 3">PPL201</strain>
    </source>
</reference>
<name>A0ABT6BFU5_9GAMM</name>
<sequence length="345" mass="38415">IPGATANAYAAAYARNHDHKTLTERDWDNFGIDLMRRDFAYRKQLVDDGSHHEALNLPVWNVQKAHDKSFENIHVDPNAWTPRKLLEAARADGEAEAEKVWAQLLDNGAMGLHRGKDVLMRLASEHHMPSGEVTRYAIDMASAYATATDDRSHVPPDVVGTSDLYYERGADGRWVQIQQLPANPGMPATPWIHEVKRPAMLSELEDIHRLRLERQSAREAFAPDDPGKLVASPHPLADIRPTTSLPKPGDDPLYAAIRHQLPFDVTDDKVAEVALHARHIGIRKPSQMASVSIHDERIVCEAIHSGLWTDVAVLTPAPAKDESLAMAQQLDQHAIDARSQRTMAM</sequence>
<dbReference type="EMBL" id="JARJJS010000020">
    <property type="protein sequence ID" value="MDF4026966.1"/>
    <property type="molecule type" value="Genomic_DNA"/>
</dbReference>
<feature type="non-terminal residue" evidence="2">
    <location>
        <position position="345"/>
    </location>
</feature>